<gene>
    <name evidence="1" type="ORF">CBM2586_B20104</name>
</gene>
<sequence length="96" mass="10991">MTTRLELDAAVYSLEAVQKAAYRFIDRLTILISQRQGTVICELDSVSGAQIPTDDLLADFKRELLDQQLRFQIKRETEPTRNLILAYAFSRTGLQK</sequence>
<dbReference type="EMBL" id="OFSN01000020">
    <property type="protein sequence ID" value="SOY74516.1"/>
    <property type="molecule type" value="Genomic_DNA"/>
</dbReference>
<proteinExistence type="predicted"/>
<protein>
    <submittedName>
        <fullName evidence="1">Radical SAM pair-associated protein</fullName>
    </submittedName>
</protein>
<accession>A0A375CK56</accession>
<organism evidence="1">
    <name type="scientific">Cupriavidus taiwanensis</name>
    <dbReference type="NCBI Taxonomy" id="164546"/>
    <lineage>
        <taxon>Bacteria</taxon>
        <taxon>Pseudomonadati</taxon>
        <taxon>Pseudomonadota</taxon>
        <taxon>Betaproteobacteria</taxon>
        <taxon>Burkholderiales</taxon>
        <taxon>Burkholderiaceae</taxon>
        <taxon>Cupriavidus</taxon>
    </lineage>
</organism>
<comment type="caution">
    <text evidence="1">The sequence shown here is derived from an EMBL/GenBank/DDBJ whole genome shotgun (WGS) entry which is preliminary data.</text>
</comment>
<dbReference type="AlphaFoldDB" id="A0A375CK56"/>
<evidence type="ECO:0000313" key="1">
    <source>
        <dbReference type="EMBL" id="SOY74516.1"/>
    </source>
</evidence>
<dbReference type="InterPro" id="IPR023974">
    <property type="entry name" value="HxsD"/>
</dbReference>
<dbReference type="NCBIfam" id="TIGR03976">
    <property type="entry name" value="chp_LLNDYxLRE"/>
    <property type="match status" value="1"/>
</dbReference>
<dbReference type="Proteomes" id="UP000257016">
    <property type="component" value="Unassembled WGS sequence"/>
</dbReference>
<reference evidence="1" key="1">
    <citation type="submission" date="2018-01" db="EMBL/GenBank/DDBJ databases">
        <authorList>
            <person name="Clerissi C."/>
        </authorList>
    </citation>
    <scope>NUCLEOTIDE SEQUENCE</scope>
    <source>
        <strain evidence="1">Cupriavidus taiwanensis LMG 19430</strain>
    </source>
</reference>
<name>A0A375CK56_9BURK</name>